<dbReference type="Gene3D" id="3.40.50.1100">
    <property type="match status" value="2"/>
</dbReference>
<dbReference type="Proteomes" id="UP001642540">
    <property type="component" value="Unassembled WGS sequence"/>
</dbReference>
<reference evidence="8 9" key="1">
    <citation type="submission" date="2024-08" db="EMBL/GenBank/DDBJ databases">
        <authorList>
            <person name="Cucini C."/>
            <person name="Frati F."/>
        </authorList>
    </citation>
    <scope>NUCLEOTIDE SEQUENCE [LARGE SCALE GENOMIC DNA]</scope>
</reference>
<evidence type="ECO:0000259" key="7">
    <source>
        <dbReference type="Pfam" id="PF14821"/>
    </source>
</evidence>
<evidence type="ECO:0000256" key="5">
    <source>
        <dbReference type="ARBA" id="ARBA00023239"/>
    </source>
</evidence>
<dbReference type="InterPro" id="IPR001926">
    <property type="entry name" value="TrpB-like_PALP"/>
</dbReference>
<sequence>MKYKSTRGGVTGSSFEDALFAGYAPDGGLYVPEVLPEIPKDLLASWKTSPPKYQQVVLEIVKLFVSEDEVPKNVLENCVTQAYKEFDTSKVIEIHDCKDTSGTDYKVVELFHGKTKSFKDYAMSLVGRLLQYFVGKRSSHATILVGTSGDTGSAAIEAVKGLKGLDIIVLYPKGKISEVQELQMITVTDDNVHVFATEGTSDDLDVPIKKCFPSPGLISINSINWARIMIQIAHYVYLSTLEQLQPIDIYVPTGAAGNLSAGLLASLMGIPVNLYSATNLNDTVEMLINKGKVAFGGEVIESYSNAMDIRHPYNCERVLYFLSDSKTVAGIMKNDDESESMIPADLHEKLKKYIKGALKVDTPTTLETIRECWKLNKYMICPHTATAVAFCIKTNKEKVDGINKLKSYVIATASPEKFPDAAKAAELSSIDCNYNLANGLLQELKSRERKEPKLMKKGENWFEILQAEIKLVSAPK</sequence>
<comment type="cofactor">
    <cofactor evidence="1">
        <name>pyridoxal 5'-phosphate</name>
        <dbReference type="ChEBI" id="CHEBI:597326"/>
    </cofactor>
</comment>
<dbReference type="InterPro" id="IPR004450">
    <property type="entry name" value="Thr_synthase-like"/>
</dbReference>
<evidence type="ECO:0000313" key="9">
    <source>
        <dbReference type="Proteomes" id="UP001642540"/>
    </source>
</evidence>
<accession>A0ABP1QLX9</accession>
<evidence type="ECO:0000256" key="2">
    <source>
        <dbReference type="ARBA" id="ARBA00005517"/>
    </source>
</evidence>
<evidence type="ECO:0000259" key="6">
    <source>
        <dbReference type="Pfam" id="PF00291"/>
    </source>
</evidence>
<evidence type="ECO:0000256" key="3">
    <source>
        <dbReference type="ARBA" id="ARBA00021942"/>
    </source>
</evidence>
<dbReference type="NCBIfam" id="TIGR00260">
    <property type="entry name" value="thrC"/>
    <property type="match status" value="1"/>
</dbReference>
<keyword evidence="5" id="KW-0456">Lyase</keyword>
<dbReference type="EMBL" id="CAXLJM020000033">
    <property type="protein sequence ID" value="CAL8101337.1"/>
    <property type="molecule type" value="Genomic_DNA"/>
</dbReference>
<dbReference type="InterPro" id="IPR036052">
    <property type="entry name" value="TrpB-like_PALP_sf"/>
</dbReference>
<dbReference type="Gene3D" id="3.90.1380.10">
    <property type="entry name" value="Threonine synthase, N-terminal domain"/>
    <property type="match status" value="1"/>
</dbReference>
<feature type="domain" description="Tryptophan synthase beta chain-like PALP" evidence="6">
    <location>
        <begin position="111"/>
        <end position="393"/>
    </location>
</feature>
<dbReference type="SUPFAM" id="SSF53686">
    <property type="entry name" value="Tryptophan synthase beta subunit-like PLP-dependent enzymes"/>
    <property type="match status" value="1"/>
</dbReference>
<proteinExistence type="inferred from homology"/>
<dbReference type="InterPro" id="IPR029144">
    <property type="entry name" value="Thr_synth_N"/>
</dbReference>
<keyword evidence="9" id="KW-1185">Reference proteome</keyword>
<feature type="domain" description="Threonine synthase N-terminal" evidence="7">
    <location>
        <begin position="2"/>
        <end position="83"/>
    </location>
</feature>
<gene>
    <name evidence="8" type="ORF">ODALV1_LOCUS10808</name>
</gene>
<protein>
    <recommendedName>
        <fullName evidence="3">Threonine synthase-like 2</fullName>
    </recommendedName>
</protein>
<dbReference type="Pfam" id="PF00291">
    <property type="entry name" value="PALP"/>
    <property type="match status" value="1"/>
</dbReference>
<comment type="similarity">
    <text evidence="2">Belongs to the threonine synthase family.</text>
</comment>
<evidence type="ECO:0000256" key="4">
    <source>
        <dbReference type="ARBA" id="ARBA00022898"/>
    </source>
</evidence>
<name>A0ABP1QLX9_9HEXA</name>
<dbReference type="InterPro" id="IPR051166">
    <property type="entry name" value="Threonine_Synthase"/>
</dbReference>
<dbReference type="PANTHER" id="PTHR42690:SF1">
    <property type="entry name" value="THREONINE SYNTHASE-LIKE 2"/>
    <property type="match status" value="1"/>
</dbReference>
<dbReference type="PANTHER" id="PTHR42690">
    <property type="entry name" value="THREONINE SYNTHASE FAMILY MEMBER"/>
    <property type="match status" value="1"/>
</dbReference>
<keyword evidence="4" id="KW-0663">Pyridoxal phosphate</keyword>
<evidence type="ECO:0000313" key="8">
    <source>
        <dbReference type="EMBL" id="CAL8101337.1"/>
    </source>
</evidence>
<dbReference type="Pfam" id="PF14821">
    <property type="entry name" value="Thr_synth_N"/>
    <property type="match status" value="1"/>
</dbReference>
<dbReference type="InterPro" id="IPR037158">
    <property type="entry name" value="Thr_synth_N_sf"/>
</dbReference>
<comment type="caution">
    <text evidence="8">The sequence shown here is derived from an EMBL/GenBank/DDBJ whole genome shotgun (WGS) entry which is preliminary data.</text>
</comment>
<evidence type="ECO:0000256" key="1">
    <source>
        <dbReference type="ARBA" id="ARBA00001933"/>
    </source>
</evidence>
<organism evidence="8 9">
    <name type="scientific">Orchesella dallaii</name>
    <dbReference type="NCBI Taxonomy" id="48710"/>
    <lineage>
        <taxon>Eukaryota</taxon>
        <taxon>Metazoa</taxon>
        <taxon>Ecdysozoa</taxon>
        <taxon>Arthropoda</taxon>
        <taxon>Hexapoda</taxon>
        <taxon>Collembola</taxon>
        <taxon>Entomobryomorpha</taxon>
        <taxon>Entomobryoidea</taxon>
        <taxon>Orchesellidae</taxon>
        <taxon>Orchesellinae</taxon>
        <taxon>Orchesella</taxon>
    </lineage>
</organism>